<reference evidence="8" key="1">
    <citation type="submission" date="2020-08" db="EMBL/GenBank/DDBJ databases">
        <title>Plant Genome Project.</title>
        <authorList>
            <person name="Zhang R.-G."/>
        </authorList>
    </citation>
    <scope>NUCLEOTIDE SEQUENCE</scope>
    <source>
        <strain evidence="8">WSP0</strain>
        <tissue evidence="8">Leaf</tissue>
    </source>
</reference>
<keyword evidence="5 6" id="KW-0472">Membrane</keyword>
<evidence type="ECO:0000256" key="5">
    <source>
        <dbReference type="ARBA" id="ARBA00023136"/>
    </source>
</evidence>
<organism evidence="8 9">
    <name type="scientific">Rhododendron griersonianum</name>
    <dbReference type="NCBI Taxonomy" id="479676"/>
    <lineage>
        <taxon>Eukaryota</taxon>
        <taxon>Viridiplantae</taxon>
        <taxon>Streptophyta</taxon>
        <taxon>Embryophyta</taxon>
        <taxon>Tracheophyta</taxon>
        <taxon>Spermatophyta</taxon>
        <taxon>Magnoliopsida</taxon>
        <taxon>eudicotyledons</taxon>
        <taxon>Gunneridae</taxon>
        <taxon>Pentapetalae</taxon>
        <taxon>asterids</taxon>
        <taxon>Ericales</taxon>
        <taxon>Ericaceae</taxon>
        <taxon>Ericoideae</taxon>
        <taxon>Rhodoreae</taxon>
        <taxon>Rhododendron</taxon>
    </lineage>
</organism>
<keyword evidence="4 6" id="KW-1133">Transmembrane helix</keyword>
<protein>
    <submittedName>
        <fullName evidence="8">Uncharacterized protein</fullName>
    </submittedName>
</protein>
<accession>A0AAV6KZJ8</accession>
<dbReference type="InterPro" id="IPR018939">
    <property type="entry name" value="Autophagy-rel_prot_27"/>
</dbReference>
<name>A0AAV6KZJ8_9ERIC</name>
<dbReference type="Pfam" id="PF09451">
    <property type="entry name" value="ATG27"/>
    <property type="match status" value="1"/>
</dbReference>
<gene>
    <name evidence="8" type="ORF">RHGRI_008079</name>
</gene>
<dbReference type="GO" id="GO:0000139">
    <property type="term" value="C:Golgi membrane"/>
    <property type="evidence" value="ECO:0007669"/>
    <property type="project" value="UniProtKB-SubCell"/>
</dbReference>
<feature type="transmembrane region" description="Helical" evidence="6">
    <location>
        <begin position="229"/>
        <end position="256"/>
    </location>
</feature>
<dbReference type="PANTHER" id="PTHR15071">
    <property type="entry name" value="MANNOSE-6-PHOSPHATE RECEPTOR FAMILY MEMBER"/>
    <property type="match status" value="1"/>
</dbReference>
<evidence type="ECO:0000256" key="7">
    <source>
        <dbReference type="SAM" id="SignalP"/>
    </source>
</evidence>
<feature type="transmembrane region" description="Helical" evidence="6">
    <location>
        <begin position="360"/>
        <end position="379"/>
    </location>
</feature>
<keyword evidence="9" id="KW-1185">Reference proteome</keyword>
<feature type="signal peptide" evidence="7">
    <location>
        <begin position="1"/>
        <end position="29"/>
    </location>
</feature>
<evidence type="ECO:0000313" key="9">
    <source>
        <dbReference type="Proteomes" id="UP000823749"/>
    </source>
</evidence>
<keyword evidence="2 6" id="KW-0812">Transmembrane</keyword>
<evidence type="ECO:0000313" key="8">
    <source>
        <dbReference type="EMBL" id="KAG5558051.1"/>
    </source>
</evidence>
<evidence type="ECO:0000256" key="6">
    <source>
        <dbReference type="SAM" id="Phobius"/>
    </source>
</evidence>
<dbReference type="AlphaFoldDB" id="A0AAV6KZJ8"/>
<proteinExistence type="predicted"/>
<sequence length="396" mass="43542">MMTFGGGDSLRWVVALLSLAMAIVHRVSLNSVSATCELSVVDRNKLYNYSLALPIPRFPHGVLSEDGFYKVQVNETVLWFQILFHTVLFEFYFPFLFCMVQLCDAMIFNHYPPTCVDCQDCGGPSRCGMGCSALVSNKIAGYPVCTTIGHTSSMGVHLIDEKDPHAGVTVKMSNGDRTLNCSLAVSVICDSSGVQGPQTLETVGTCNYATVLRHPSGCANVVSVHGQGLGWFGTFIIVILCLFGGYLLSGIVYRFFYLGVRGIDLQNRGNKVRWFQIWKSGPAYHIELRVFTCPCCGNSEDLLKVIEVPILVSTFECQLPSNFCCEVFFNRSGFTVRILQTNAIRVIGICEQRGYSSPTFAVILLGFLILALGFGGYVACYVPKSVGFTTEQSRLK</sequence>
<comment type="caution">
    <text evidence="8">The sequence shown here is derived from an EMBL/GenBank/DDBJ whole genome shotgun (WGS) entry which is preliminary data.</text>
</comment>
<dbReference type="PANTHER" id="PTHR15071:SF0">
    <property type="entry name" value="MANNOSE 6-PHOSPHATE RECEPTOR-LIKE PROTEIN 1"/>
    <property type="match status" value="1"/>
</dbReference>
<evidence type="ECO:0000256" key="2">
    <source>
        <dbReference type="ARBA" id="ARBA00022692"/>
    </source>
</evidence>
<comment type="subcellular location">
    <subcellularLocation>
        <location evidence="1">Membrane</location>
        <topology evidence="1">Single-pass membrane protein</topology>
    </subcellularLocation>
</comment>
<evidence type="ECO:0000256" key="3">
    <source>
        <dbReference type="ARBA" id="ARBA00022729"/>
    </source>
</evidence>
<dbReference type="Proteomes" id="UP000823749">
    <property type="component" value="Chromosome 3"/>
</dbReference>
<evidence type="ECO:0000256" key="4">
    <source>
        <dbReference type="ARBA" id="ARBA00022989"/>
    </source>
</evidence>
<evidence type="ECO:0000256" key="1">
    <source>
        <dbReference type="ARBA" id="ARBA00004167"/>
    </source>
</evidence>
<keyword evidence="3 7" id="KW-0732">Signal</keyword>
<dbReference type="EMBL" id="JACTNZ010000003">
    <property type="protein sequence ID" value="KAG5558051.1"/>
    <property type="molecule type" value="Genomic_DNA"/>
</dbReference>
<feature type="chain" id="PRO_5043978047" evidence="7">
    <location>
        <begin position="30"/>
        <end position="396"/>
    </location>
</feature>